<dbReference type="AlphaFoldDB" id="A0A1I1RW99"/>
<protein>
    <submittedName>
        <fullName evidence="2">Uncharacterized protein</fullName>
    </submittedName>
</protein>
<dbReference type="EMBL" id="FOLM01000013">
    <property type="protein sequence ID" value="SFD34930.1"/>
    <property type="molecule type" value="Genomic_DNA"/>
</dbReference>
<name>A0A1I1RW99_9ACTN</name>
<evidence type="ECO:0000256" key="1">
    <source>
        <dbReference type="SAM" id="MobiDB-lite"/>
    </source>
</evidence>
<gene>
    <name evidence="2" type="ORF">SAMN05421773_113156</name>
</gene>
<dbReference type="Proteomes" id="UP000199207">
    <property type="component" value="Unassembled WGS sequence"/>
</dbReference>
<feature type="region of interest" description="Disordered" evidence="1">
    <location>
        <begin position="26"/>
        <end position="46"/>
    </location>
</feature>
<accession>A0A1I1RW99</accession>
<sequence>MFVYALSVMGSSPDTMGVSFSYRCTTENEGTPESPRQEEICSSQHGSFEWPGESLVAGLSGIGLMLGSVAVSIGSPRRQNAAAPAAYAAPQGPPAPMGGPGQPPRGF</sequence>
<feature type="region of interest" description="Disordered" evidence="1">
    <location>
        <begin position="80"/>
        <end position="107"/>
    </location>
</feature>
<feature type="compositionally biased region" description="Low complexity" evidence="1">
    <location>
        <begin position="80"/>
        <end position="90"/>
    </location>
</feature>
<evidence type="ECO:0000313" key="2">
    <source>
        <dbReference type="EMBL" id="SFD34930.1"/>
    </source>
</evidence>
<reference evidence="2 3" key="1">
    <citation type="submission" date="2016-10" db="EMBL/GenBank/DDBJ databases">
        <authorList>
            <person name="de Groot N.N."/>
        </authorList>
    </citation>
    <scope>NUCLEOTIDE SEQUENCE [LARGE SCALE GENOMIC DNA]</scope>
    <source>
        <strain evidence="2 3">CGMCC 4.5739</strain>
    </source>
</reference>
<feature type="compositionally biased region" description="Pro residues" evidence="1">
    <location>
        <begin position="91"/>
        <end position="107"/>
    </location>
</feature>
<keyword evidence="3" id="KW-1185">Reference proteome</keyword>
<proteinExistence type="predicted"/>
<organism evidence="2 3">
    <name type="scientific">Streptomyces aidingensis</name>
    <dbReference type="NCBI Taxonomy" id="910347"/>
    <lineage>
        <taxon>Bacteria</taxon>
        <taxon>Bacillati</taxon>
        <taxon>Actinomycetota</taxon>
        <taxon>Actinomycetes</taxon>
        <taxon>Kitasatosporales</taxon>
        <taxon>Streptomycetaceae</taxon>
        <taxon>Streptomyces</taxon>
    </lineage>
</organism>
<evidence type="ECO:0000313" key="3">
    <source>
        <dbReference type="Proteomes" id="UP000199207"/>
    </source>
</evidence>